<dbReference type="SUPFAM" id="SSF53850">
    <property type="entry name" value="Periplasmic binding protein-like II"/>
    <property type="match status" value="1"/>
</dbReference>
<evidence type="ECO:0000256" key="1">
    <source>
        <dbReference type="ARBA" id="ARBA00009437"/>
    </source>
</evidence>
<dbReference type="KEGG" id="vna:PN96_15100"/>
<keyword evidence="2" id="KW-0805">Transcription regulation</keyword>
<dbReference type="GO" id="GO:0043565">
    <property type="term" value="F:sequence-specific DNA binding"/>
    <property type="evidence" value="ECO:0007669"/>
    <property type="project" value="TreeGrafter"/>
</dbReference>
<dbReference type="RefSeq" id="WP_014234890.1">
    <property type="nucleotide sequence ID" value="NZ_ATFJ01000036.1"/>
</dbReference>
<evidence type="ECO:0000313" key="7">
    <source>
        <dbReference type="Proteomes" id="UP000092741"/>
    </source>
</evidence>
<dbReference type="SUPFAM" id="SSF46785">
    <property type="entry name" value="Winged helix' DNA-binding domain"/>
    <property type="match status" value="1"/>
</dbReference>
<dbReference type="Gene3D" id="3.40.190.10">
    <property type="entry name" value="Periplasmic binding protein-like II"/>
    <property type="match status" value="2"/>
</dbReference>
<dbReference type="Pfam" id="PF03466">
    <property type="entry name" value="LysR_substrate"/>
    <property type="match status" value="1"/>
</dbReference>
<keyword evidence="4" id="KW-0804">Transcription</keyword>
<dbReference type="InterPro" id="IPR000847">
    <property type="entry name" value="LysR_HTH_N"/>
</dbReference>
<dbReference type="PANTHER" id="PTHR30537:SF74">
    <property type="entry name" value="HTH-TYPE TRANSCRIPTIONAL REGULATOR TRPI"/>
    <property type="match status" value="1"/>
</dbReference>
<organism evidence="6 7">
    <name type="scientific">Vibrio natriegens NBRC 15636 = ATCC 14048 = DSM 759</name>
    <dbReference type="NCBI Taxonomy" id="1219067"/>
    <lineage>
        <taxon>Bacteria</taxon>
        <taxon>Pseudomonadati</taxon>
        <taxon>Pseudomonadota</taxon>
        <taxon>Gammaproteobacteria</taxon>
        <taxon>Vibrionales</taxon>
        <taxon>Vibrionaceae</taxon>
        <taxon>Vibrio</taxon>
    </lineage>
</organism>
<feature type="domain" description="HTH lysR-type" evidence="5">
    <location>
        <begin position="7"/>
        <end position="64"/>
    </location>
</feature>
<dbReference type="InterPro" id="IPR005119">
    <property type="entry name" value="LysR_subst-bd"/>
</dbReference>
<dbReference type="InterPro" id="IPR036388">
    <property type="entry name" value="WH-like_DNA-bd_sf"/>
</dbReference>
<dbReference type="PANTHER" id="PTHR30537">
    <property type="entry name" value="HTH-TYPE TRANSCRIPTIONAL REGULATOR"/>
    <property type="match status" value="1"/>
</dbReference>
<dbReference type="PRINTS" id="PR00039">
    <property type="entry name" value="HTHLYSR"/>
</dbReference>
<comment type="similarity">
    <text evidence="1">Belongs to the LysR transcriptional regulatory family.</text>
</comment>
<dbReference type="FunFam" id="1.10.10.10:FF:000038">
    <property type="entry name" value="Glycine cleavage system transcriptional activator"/>
    <property type="match status" value="1"/>
</dbReference>
<dbReference type="InterPro" id="IPR036390">
    <property type="entry name" value="WH_DNA-bd_sf"/>
</dbReference>
<dbReference type="Gene3D" id="1.10.10.10">
    <property type="entry name" value="Winged helix-like DNA-binding domain superfamily/Winged helix DNA-binding domain"/>
    <property type="match status" value="1"/>
</dbReference>
<evidence type="ECO:0000259" key="5">
    <source>
        <dbReference type="PROSITE" id="PS50931"/>
    </source>
</evidence>
<keyword evidence="7" id="KW-1185">Reference proteome</keyword>
<reference evidence="6 7" key="1">
    <citation type="submission" date="2016-07" db="EMBL/GenBank/DDBJ databases">
        <title>Developing Vibrio natriegens as a novel, fast-growing host for biotechnology.</title>
        <authorList>
            <person name="Weinstock M.T."/>
            <person name="Hesek E.D."/>
            <person name="Wilson C.M."/>
            <person name="Gibson D.G."/>
        </authorList>
    </citation>
    <scope>NUCLEOTIDE SEQUENCE [LARGE SCALE GENOMIC DNA]</scope>
    <source>
        <strain evidence="6 7">ATCC 14048</strain>
    </source>
</reference>
<dbReference type="AlphaFoldDB" id="A0AAN0Y6C1"/>
<dbReference type="PROSITE" id="PS50931">
    <property type="entry name" value="HTH_LYSR"/>
    <property type="match status" value="1"/>
</dbReference>
<dbReference type="GO" id="GO:0003700">
    <property type="term" value="F:DNA-binding transcription factor activity"/>
    <property type="evidence" value="ECO:0007669"/>
    <property type="project" value="InterPro"/>
</dbReference>
<dbReference type="InterPro" id="IPR058163">
    <property type="entry name" value="LysR-type_TF_proteobact-type"/>
</dbReference>
<evidence type="ECO:0000256" key="2">
    <source>
        <dbReference type="ARBA" id="ARBA00023015"/>
    </source>
</evidence>
<evidence type="ECO:0000256" key="4">
    <source>
        <dbReference type="ARBA" id="ARBA00023163"/>
    </source>
</evidence>
<dbReference type="CDD" id="cd08432">
    <property type="entry name" value="PBP2_GcdR_TrpI_HvrB_AmpR_like"/>
    <property type="match status" value="1"/>
</dbReference>
<proteinExistence type="inferred from homology"/>
<evidence type="ECO:0000256" key="3">
    <source>
        <dbReference type="ARBA" id="ARBA00023125"/>
    </source>
</evidence>
<protein>
    <submittedName>
        <fullName evidence="6">LysR family transcriptional regulator</fullName>
    </submittedName>
</protein>
<dbReference type="GeneID" id="70914153"/>
<dbReference type="Pfam" id="PF00126">
    <property type="entry name" value="HTH_1"/>
    <property type="match status" value="1"/>
</dbReference>
<evidence type="ECO:0000313" key="6">
    <source>
        <dbReference type="EMBL" id="ANQ14817.1"/>
    </source>
</evidence>
<dbReference type="GO" id="GO:0006351">
    <property type="term" value="P:DNA-templated transcription"/>
    <property type="evidence" value="ECO:0007669"/>
    <property type="project" value="TreeGrafter"/>
</dbReference>
<accession>A0AAN0Y6C1</accession>
<keyword evidence="3" id="KW-0238">DNA-binding</keyword>
<sequence>MKIKPLPPLNSLVAFEASARHLSFTLAAEELNVTQGAISRQIRQLEEYLGKAMFTRANRSINLTPTGLQYYQSISQSLLDIAQITGEVKKWQGEQKITVATTNAMAALWLLPKVAEFQNEHDDIDIRILASDNVLDLRRLDCDIALFYCKTPPAEMEVTTLFSEEVFPVCSPLYLEKIGQPTEAEEVFNKTLLYLEESQRDWVNWEEWFAGVNLPNIVPRNRMNINNYPMLLQAAINGQGIALAWGSLVDDYLQSGALVRPVEHVLATPSNFCMLEPKDRGLIPASVKRFRGWLLQQLPDEVGDRGLAETVESSNS</sequence>
<gene>
    <name evidence="6" type="ORF">BA890_18950</name>
</gene>
<dbReference type="Proteomes" id="UP000092741">
    <property type="component" value="Chromosome 2"/>
</dbReference>
<name>A0AAN0Y6C1_VIBNA</name>
<dbReference type="EMBL" id="CP016346">
    <property type="protein sequence ID" value="ANQ14817.1"/>
    <property type="molecule type" value="Genomic_DNA"/>
</dbReference>